<dbReference type="Proteomes" id="UP000281553">
    <property type="component" value="Unassembled WGS sequence"/>
</dbReference>
<keyword evidence="2" id="KW-1185">Reference proteome</keyword>
<name>A0A3P6Q132_DIBLA</name>
<dbReference type="EMBL" id="UYRU01008332">
    <property type="protein sequence ID" value="VDK42089.1"/>
    <property type="molecule type" value="Genomic_DNA"/>
</dbReference>
<sequence>MYCISQADYFGGRAGKTRASGTVHNRGPIILRSKKEDGQRLDHGDRLQFYLCEQTRHWELSSMLEACTLVQPEECRLAGTEQLCQAAKVEHESQLIVPVSEICAG</sequence>
<protein>
    <submittedName>
        <fullName evidence="1">Uncharacterized protein</fullName>
    </submittedName>
</protein>
<evidence type="ECO:0000313" key="2">
    <source>
        <dbReference type="Proteomes" id="UP000281553"/>
    </source>
</evidence>
<gene>
    <name evidence="1" type="ORF">DILT_LOCUS1304</name>
</gene>
<evidence type="ECO:0000313" key="1">
    <source>
        <dbReference type="EMBL" id="VDK42089.1"/>
    </source>
</evidence>
<reference evidence="1 2" key="1">
    <citation type="submission" date="2018-11" db="EMBL/GenBank/DDBJ databases">
        <authorList>
            <consortium name="Pathogen Informatics"/>
        </authorList>
    </citation>
    <scope>NUCLEOTIDE SEQUENCE [LARGE SCALE GENOMIC DNA]</scope>
</reference>
<dbReference type="AlphaFoldDB" id="A0A3P6Q132"/>
<organism evidence="1 2">
    <name type="scientific">Dibothriocephalus latus</name>
    <name type="common">Fish tapeworm</name>
    <name type="synonym">Diphyllobothrium latum</name>
    <dbReference type="NCBI Taxonomy" id="60516"/>
    <lineage>
        <taxon>Eukaryota</taxon>
        <taxon>Metazoa</taxon>
        <taxon>Spiralia</taxon>
        <taxon>Lophotrochozoa</taxon>
        <taxon>Platyhelminthes</taxon>
        <taxon>Cestoda</taxon>
        <taxon>Eucestoda</taxon>
        <taxon>Diphyllobothriidea</taxon>
        <taxon>Diphyllobothriidae</taxon>
        <taxon>Dibothriocephalus</taxon>
    </lineage>
</organism>
<proteinExistence type="predicted"/>
<accession>A0A3P6Q132</accession>